<dbReference type="InterPro" id="IPR008250">
    <property type="entry name" value="ATPase_P-typ_transduc_dom_A_sf"/>
</dbReference>
<dbReference type="SUPFAM" id="SSF81653">
    <property type="entry name" value="Calcium ATPase, transduction domain A"/>
    <property type="match status" value="1"/>
</dbReference>
<name>A0ABX2FQX4_9BACT</name>
<evidence type="ECO:0000256" key="8">
    <source>
        <dbReference type="ARBA" id="ARBA00023136"/>
    </source>
</evidence>
<dbReference type="EMBL" id="JABSNP010000010">
    <property type="protein sequence ID" value="NRT19576.1"/>
    <property type="molecule type" value="Genomic_DNA"/>
</dbReference>
<evidence type="ECO:0000313" key="11">
    <source>
        <dbReference type="EMBL" id="NRT19576.1"/>
    </source>
</evidence>
<dbReference type="PANTHER" id="PTHR42861">
    <property type="entry name" value="CALCIUM-TRANSPORTING ATPASE"/>
    <property type="match status" value="1"/>
</dbReference>
<feature type="transmembrane region" description="Helical" evidence="9">
    <location>
        <begin position="683"/>
        <end position="704"/>
    </location>
</feature>
<evidence type="ECO:0000256" key="5">
    <source>
        <dbReference type="ARBA" id="ARBA00022840"/>
    </source>
</evidence>
<comment type="caution">
    <text evidence="11">The sequence shown here is derived from an EMBL/GenBank/DDBJ whole genome shotgun (WGS) entry which is preliminary data.</text>
</comment>
<dbReference type="SUPFAM" id="SSF81665">
    <property type="entry name" value="Calcium ATPase, transmembrane domain M"/>
    <property type="match status" value="1"/>
</dbReference>
<evidence type="ECO:0000313" key="12">
    <source>
        <dbReference type="Proteomes" id="UP000779507"/>
    </source>
</evidence>
<keyword evidence="5" id="KW-0067">ATP-binding</keyword>
<sequence length="785" mass="82728">MQSDLASLRAQFGYNEVLEKKPNPVLLFAKKFWGLTAWLLEIIIGLSWFLHKFADVYTVLGLLIFNAVIGFTQEHNAAKAVAALKKKLQINVKLLRDGQWTTRAARELLPGDVVRVRSGDFVPADVQLTQGAVRLDQAALTGESGAVAKKVGDTLYSGSIVTKGEATGTVTLTGPRTYYGKTIALVNTAQPQSHIEAVVGSVTRWLLAIVGTLLAVALGVAVSKGLHVLQLMPLLLVLLLGAVPVALGALFTVSMALASRQLVAQGVLVTRLSAPDDAASMDVLCVDKTGTLTLNQLTVGTVQPADGFGADDVLRLGALASQEADHDAIDLAFIAAARQKSLLDSTFVQKTFVPFDPQTRRTEAQIQHGPATFLVLKGAFASLAAACGLDAAATAAWAAKVAAAARQGYRTLAVATATGAAPPRLVGLADLHDAPRPDSRQLVQELKSLGVAVKMLTGDARPIAIQIATAVGVGGAIIQAADLKKADPAQVAALLEKNDGVAGVYPEDKYDIVKALQAGSHIVGMTGDGVNDAPALKQAEVGIAVRSATDVAKGAASVVLTQDGLVSILEPIKVGRMMFERINTWILNKLARTILKTCFVVGAFLVLGKFVISAAAMLLLIFMTDFVKISLATDHVQWAPQPARWNIRGLAKTGIVIGLAMTLEAFGLLYLGLRYFRLGAGSAALSTFCFELLLFFALFSIFVVREKSHFWHSAPSRTLLLLLLADMVLGLALATFGLLGFQAIPLTQSVAVIAYTAVCSFVINDLLKVAVSRPAPAAGPPPPAV</sequence>
<evidence type="ECO:0000256" key="2">
    <source>
        <dbReference type="ARBA" id="ARBA00008804"/>
    </source>
</evidence>
<dbReference type="InterPro" id="IPR036412">
    <property type="entry name" value="HAD-like_sf"/>
</dbReference>
<comment type="similarity">
    <text evidence="2">Belongs to the cation transport ATPase (P-type) (TC 3.A.3) family. Type IIIA subfamily.</text>
</comment>
<dbReference type="Gene3D" id="2.70.150.10">
    <property type="entry name" value="Calcium-transporting ATPase, cytoplasmic transduction domain A"/>
    <property type="match status" value="1"/>
</dbReference>
<dbReference type="Pfam" id="PF00702">
    <property type="entry name" value="Hydrolase"/>
    <property type="match status" value="1"/>
</dbReference>
<dbReference type="Gene3D" id="1.20.1110.10">
    <property type="entry name" value="Calcium-transporting ATPase, transmembrane domain"/>
    <property type="match status" value="1"/>
</dbReference>
<comment type="subcellular location">
    <subcellularLocation>
        <location evidence="1">Membrane</location>
        <topology evidence="1">Multi-pass membrane protein</topology>
    </subcellularLocation>
</comment>
<dbReference type="InterPro" id="IPR023298">
    <property type="entry name" value="ATPase_P-typ_TM_dom_sf"/>
</dbReference>
<evidence type="ECO:0000256" key="1">
    <source>
        <dbReference type="ARBA" id="ARBA00004141"/>
    </source>
</evidence>
<accession>A0ABX2FQX4</accession>
<evidence type="ECO:0000256" key="7">
    <source>
        <dbReference type="ARBA" id="ARBA00022989"/>
    </source>
</evidence>
<dbReference type="InterPro" id="IPR001757">
    <property type="entry name" value="P_typ_ATPase"/>
</dbReference>
<dbReference type="InterPro" id="IPR018303">
    <property type="entry name" value="ATPase_P-typ_P_site"/>
</dbReference>
<evidence type="ECO:0000256" key="3">
    <source>
        <dbReference type="ARBA" id="ARBA00022692"/>
    </source>
</evidence>
<keyword evidence="7 9" id="KW-1133">Transmembrane helix</keyword>
<keyword evidence="12" id="KW-1185">Reference proteome</keyword>
<evidence type="ECO:0000256" key="6">
    <source>
        <dbReference type="ARBA" id="ARBA00022967"/>
    </source>
</evidence>
<proteinExistence type="inferred from homology"/>
<gene>
    <name evidence="11" type="ORF">HNP98_002408</name>
</gene>
<feature type="transmembrane region" description="Helical" evidence="9">
    <location>
        <begin position="719"/>
        <end position="744"/>
    </location>
</feature>
<protein>
    <submittedName>
        <fullName evidence="11">H+-transporting ATPase</fullName>
    </submittedName>
</protein>
<feature type="transmembrane region" description="Helical" evidence="9">
    <location>
        <begin position="32"/>
        <end position="49"/>
    </location>
</feature>
<dbReference type="SFLD" id="SFLDG00002">
    <property type="entry name" value="C1.7:_P-type_atpase_like"/>
    <property type="match status" value="1"/>
</dbReference>
<dbReference type="Proteomes" id="UP000779507">
    <property type="component" value="Unassembled WGS sequence"/>
</dbReference>
<dbReference type="SFLD" id="SFLDF00027">
    <property type="entry name" value="p-type_atpase"/>
    <property type="match status" value="1"/>
</dbReference>
<feature type="transmembrane region" description="Helical" evidence="9">
    <location>
        <begin position="599"/>
        <end position="622"/>
    </location>
</feature>
<dbReference type="NCBIfam" id="TIGR01647">
    <property type="entry name" value="ATPase-IIIA_H"/>
    <property type="match status" value="1"/>
</dbReference>
<keyword evidence="3 9" id="KW-0812">Transmembrane</keyword>
<dbReference type="InterPro" id="IPR006534">
    <property type="entry name" value="P-type_ATPase_IIIA"/>
</dbReference>
<feature type="transmembrane region" description="Helical" evidence="9">
    <location>
        <begin position="202"/>
        <end position="222"/>
    </location>
</feature>
<evidence type="ECO:0000256" key="4">
    <source>
        <dbReference type="ARBA" id="ARBA00022741"/>
    </source>
</evidence>
<feature type="domain" description="P-type ATPase A" evidence="10">
    <location>
        <begin position="89"/>
        <end position="186"/>
    </location>
</feature>
<keyword evidence="4" id="KW-0547">Nucleotide-binding</keyword>
<dbReference type="PRINTS" id="PR00119">
    <property type="entry name" value="CATATPASE"/>
</dbReference>
<dbReference type="Gene3D" id="3.40.50.1000">
    <property type="entry name" value="HAD superfamily/HAD-like"/>
    <property type="match status" value="1"/>
</dbReference>
<dbReference type="SUPFAM" id="SSF56784">
    <property type="entry name" value="HAD-like"/>
    <property type="match status" value="1"/>
</dbReference>
<dbReference type="Pfam" id="PF00122">
    <property type="entry name" value="E1-E2_ATPase"/>
    <property type="match status" value="1"/>
</dbReference>
<feature type="transmembrane region" description="Helical" evidence="9">
    <location>
        <begin position="56"/>
        <end position="72"/>
    </location>
</feature>
<evidence type="ECO:0000259" key="10">
    <source>
        <dbReference type="Pfam" id="PF00122"/>
    </source>
</evidence>
<reference evidence="11 12" key="1">
    <citation type="submission" date="2020-05" db="EMBL/GenBank/DDBJ databases">
        <title>Genomic Encyclopedia of Type Strains, Phase IV (KMG-V): Genome sequencing to study the core and pangenomes of soil and plant-associated prokaryotes.</title>
        <authorList>
            <person name="Whitman W."/>
        </authorList>
    </citation>
    <scope>NUCLEOTIDE SEQUENCE [LARGE SCALE GENOMIC DNA]</scope>
    <source>
        <strain evidence="11 12">9A</strain>
    </source>
</reference>
<keyword evidence="8 9" id="KW-0472">Membrane</keyword>
<feature type="transmembrane region" description="Helical" evidence="9">
    <location>
        <begin position="234"/>
        <end position="258"/>
    </location>
</feature>
<feature type="transmembrane region" description="Helical" evidence="9">
    <location>
        <begin position="650"/>
        <end position="671"/>
    </location>
</feature>
<evidence type="ECO:0000256" key="9">
    <source>
        <dbReference type="SAM" id="Phobius"/>
    </source>
</evidence>
<dbReference type="InterPro" id="IPR044492">
    <property type="entry name" value="P_typ_ATPase_HD_dom"/>
</dbReference>
<dbReference type="Gene3D" id="3.40.1110.10">
    <property type="entry name" value="Calcium-transporting ATPase, cytoplasmic domain N"/>
    <property type="match status" value="1"/>
</dbReference>
<dbReference type="NCBIfam" id="TIGR01494">
    <property type="entry name" value="ATPase_P-type"/>
    <property type="match status" value="2"/>
</dbReference>
<dbReference type="InterPro" id="IPR023299">
    <property type="entry name" value="ATPase_P-typ_cyto_dom_N"/>
</dbReference>
<dbReference type="InterPro" id="IPR023214">
    <property type="entry name" value="HAD_sf"/>
</dbReference>
<dbReference type="SFLD" id="SFLDS00003">
    <property type="entry name" value="Haloacid_Dehalogenase"/>
    <property type="match status" value="1"/>
</dbReference>
<organism evidence="11 12">
    <name type="scientific">Hymenobacter caeli</name>
    <dbReference type="NCBI Taxonomy" id="2735894"/>
    <lineage>
        <taxon>Bacteria</taxon>
        <taxon>Pseudomonadati</taxon>
        <taxon>Bacteroidota</taxon>
        <taxon>Cytophagia</taxon>
        <taxon>Cytophagales</taxon>
        <taxon>Hymenobacteraceae</taxon>
        <taxon>Hymenobacter</taxon>
    </lineage>
</organism>
<keyword evidence="6" id="KW-1278">Translocase</keyword>
<dbReference type="PROSITE" id="PS00154">
    <property type="entry name" value="ATPASE_E1_E2"/>
    <property type="match status" value="1"/>
</dbReference>
<dbReference type="PRINTS" id="PR00120">
    <property type="entry name" value="HATPASE"/>
</dbReference>
<dbReference type="InterPro" id="IPR059000">
    <property type="entry name" value="ATPase_P-type_domA"/>
</dbReference>